<protein>
    <submittedName>
        <fullName evidence="2">Uncharacterized protein</fullName>
    </submittedName>
</protein>
<proteinExistence type="predicted"/>
<reference evidence="2" key="1">
    <citation type="submission" date="2021-01" db="EMBL/GenBank/DDBJ databases">
        <authorList>
            <person name="Corre E."/>
            <person name="Pelletier E."/>
            <person name="Niang G."/>
            <person name="Scheremetjew M."/>
            <person name="Finn R."/>
            <person name="Kale V."/>
            <person name="Holt S."/>
            <person name="Cochrane G."/>
            <person name="Meng A."/>
            <person name="Brown T."/>
            <person name="Cohen L."/>
        </authorList>
    </citation>
    <scope>NUCLEOTIDE SEQUENCE</scope>
    <source>
        <strain evidence="1">CCMP441</strain>
        <strain evidence="2">CCMP644</strain>
    </source>
</reference>
<name>A0A6T8IGM7_HEMAN</name>
<sequence>METWFQQLFGQGCCEAPPEKLEKEVHWSDVKSVSSSAHGGSESGAKGVAHLHPDTLQPVELALENDDISVTTDVSSWFENARSAHGDDVWVEDGQLHPDSLQPMDVNASASVQGTYASVRDLNGSFGPSPGFHCATTASRASNGGHAWGGIPPDGSLNPVPLLKRFLPSRPRSVEQAAFLVDGGEDAVQLSMRVIQETSGHGPMILIFHVTLDPTRMPNQQQWGEDFVQDIALSCGERVDRFRLSGVDAVAQGGSCLASVLVLVSGAEGARSVSMCSLVVITQANEPKSVLRRRLTTQSVASAVAVAPDSEDVTQA</sequence>
<dbReference type="AlphaFoldDB" id="A0A6T8IGM7"/>
<gene>
    <name evidence="2" type="ORF">HAND00432_LOCUS25425</name>
    <name evidence="1" type="ORF">HAND1043_LOCUS5245</name>
</gene>
<dbReference type="EMBL" id="HBFX01042262">
    <property type="protein sequence ID" value="CAD8974423.1"/>
    <property type="molecule type" value="Transcribed_RNA"/>
</dbReference>
<accession>A0A6T8IGM7</accession>
<dbReference type="EMBL" id="HBFK01008734">
    <property type="protein sequence ID" value="CAD8738753.1"/>
    <property type="molecule type" value="Transcribed_RNA"/>
</dbReference>
<organism evidence="2">
    <name type="scientific">Hemiselmis andersenii</name>
    <name type="common">Cryptophyte alga</name>
    <dbReference type="NCBI Taxonomy" id="464988"/>
    <lineage>
        <taxon>Eukaryota</taxon>
        <taxon>Cryptophyceae</taxon>
        <taxon>Cryptomonadales</taxon>
        <taxon>Hemiselmidaceae</taxon>
        <taxon>Hemiselmis</taxon>
    </lineage>
</organism>
<evidence type="ECO:0000313" key="1">
    <source>
        <dbReference type="EMBL" id="CAD8738753.1"/>
    </source>
</evidence>
<evidence type="ECO:0000313" key="2">
    <source>
        <dbReference type="EMBL" id="CAD8974423.1"/>
    </source>
</evidence>